<feature type="transmembrane region" description="Helical" evidence="2">
    <location>
        <begin position="574"/>
        <end position="593"/>
    </location>
</feature>
<feature type="transmembrane region" description="Helical" evidence="2">
    <location>
        <begin position="865"/>
        <end position="884"/>
    </location>
</feature>
<dbReference type="Proteomes" id="UP001501752">
    <property type="component" value="Unassembled WGS sequence"/>
</dbReference>
<evidence type="ECO:0000313" key="3">
    <source>
        <dbReference type="EMBL" id="GAA4879774.1"/>
    </source>
</evidence>
<gene>
    <name evidence="3" type="ORF">GCM10023235_70090</name>
</gene>
<feature type="transmembrane region" description="Helical" evidence="2">
    <location>
        <begin position="136"/>
        <end position="161"/>
    </location>
</feature>
<feature type="transmembrane region" description="Helical" evidence="2">
    <location>
        <begin position="600"/>
        <end position="617"/>
    </location>
</feature>
<feature type="compositionally biased region" description="Low complexity" evidence="1">
    <location>
        <begin position="331"/>
        <end position="353"/>
    </location>
</feature>
<comment type="caution">
    <text evidence="3">The sequence shown here is derived from an EMBL/GenBank/DDBJ whole genome shotgun (WGS) entry which is preliminary data.</text>
</comment>
<dbReference type="InterPro" id="IPR058062">
    <property type="entry name" value="SCO7613_C"/>
</dbReference>
<feature type="transmembrane region" description="Helical" evidence="2">
    <location>
        <begin position="250"/>
        <end position="269"/>
    </location>
</feature>
<feature type="transmembrane region" description="Helical" evidence="2">
    <location>
        <begin position="436"/>
        <end position="454"/>
    </location>
</feature>
<evidence type="ECO:0000256" key="2">
    <source>
        <dbReference type="SAM" id="Phobius"/>
    </source>
</evidence>
<dbReference type="EMBL" id="BAABIS010000001">
    <property type="protein sequence ID" value="GAA4879774.1"/>
    <property type="molecule type" value="Genomic_DNA"/>
</dbReference>
<feature type="transmembrane region" description="Helical" evidence="2">
    <location>
        <begin position="671"/>
        <end position="689"/>
    </location>
</feature>
<evidence type="ECO:0000313" key="4">
    <source>
        <dbReference type="Proteomes" id="UP001501752"/>
    </source>
</evidence>
<evidence type="ECO:0008006" key="5">
    <source>
        <dbReference type="Google" id="ProtNLM"/>
    </source>
</evidence>
<feature type="transmembrane region" description="Helical" evidence="2">
    <location>
        <begin position="788"/>
        <end position="805"/>
    </location>
</feature>
<organism evidence="3 4">
    <name type="scientific">Kitasatospora terrestris</name>
    <dbReference type="NCBI Taxonomy" id="258051"/>
    <lineage>
        <taxon>Bacteria</taxon>
        <taxon>Bacillati</taxon>
        <taxon>Actinomycetota</taxon>
        <taxon>Actinomycetes</taxon>
        <taxon>Kitasatosporales</taxon>
        <taxon>Streptomycetaceae</taxon>
        <taxon>Kitasatospora</taxon>
    </lineage>
</organism>
<feature type="region of interest" description="Disordered" evidence="1">
    <location>
        <begin position="304"/>
        <end position="353"/>
    </location>
</feature>
<feature type="transmembrane region" description="Helical" evidence="2">
    <location>
        <begin position="225"/>
        <end position="243"/>
    </location>
</feature>
<evidence type="ECO:0000256" key="1">
    <source>
        <dbReference type="SAM" id="MobiDB-lite"/>
    </source>
</evidence>
<feature type="transmembrane region" description="Helical" evidence="2">
    <location>
        <begin position="466"/>
        <end position="487"/>
    </location>
</feature>
<feature type="transmembrane region" description="Helical" evidence="2">
    <location>
        <begin position="275"/>
        <end position="296"/>
    </location>
</feature>
<keyword evidence="2" id="KW-0472">Membrane</keyword>
<protein>
    <recommendedName>
        <fullName evidence="5">Integral membrane protein</fullName>
    </recommendedName>
</protein>
<reference evidence="4" key="1">
    <citation type="journal article" date="2019" name="Int. J. Syst. Evol. Microbiol.">
        <title>The Global Catalogue of Microorganisms (GCM) 10K type strain sequencing project: providing services to taxonomists for standard genome sequencing and annotation.</title>
        <authorList>
            <consortium name="The Broad Institute Genomics Platform"/>
            <consortium name="The Broad Institute Genome Sequencing Center for Infectious Disease"/>
            <person name="Wu L."/>
            <person name="Ma J."/>
        </authorList>
    </citation>
    <scope>NUCLEOTIDE SEQUENCE [LARGE SCALE GENOMIC DNA]</scope>
    <source>
        <strain evidence="4">JCM 13006</strain>
    </source>
</reference>
<keyword evidence="4" id="KW-1185">Reference proteome</keyword>
<feature type="transmembrane region" description="Helical" evidence="2">
    <location>
        <begin position="916"/>
        <end position="938"/>
    </location>
</feature>
<proteinExistence type="predicted"/>
<feature type="transmembrane region" description="Helical" evidence="2">
    <location>
        <begin position="944"/>
        <end position="961"/>
    </location>
</feature>
<feature type="transmembrane region" description="Helical" evidence="2">
    <location>
        <begin position="760"/>
        <end position="782"/>
    </location>
</feature>
<keyword evidence="2" id="KW-1133">Transmembrane helix</keyword>
<feature type="transmembrane region" description="Helical" evidence="2">
    <location>
        <begin position="720"/>
        <end position="739"/>
    </location>
</feature>
<feature type="transmembrane region" description="Helical" evidence="2">
    <location>
        <begin position="522"/>
        <end position="546"/>
    </location>
</feature>
<feature type="transmembrane region" description="Helical" evidence="2">
    <location>
        <begin position="493"/>
        <end position="510"/>
    </location>
</feature>
<accession>A0ABP9ENF8</accession>
<feature type="transmembrane region" description="Helical" evidence="2">
    <location>
        <begin position="623"/>
        <end position="641"/>
    </location>
</feature>
<dbReference type="NCBIfam" id="NF047321">
    <property type="entry name" value="SCO7613_CTERM"/>
    <property type="match status" value="1"/>
</dbReference>
<feature type="transmembrane region" description="Helical" evidence="2">
    <location>
        <begin position="197"/>
        <end position="219"/>
    </location>
</feature>
<keyword evidence="2" id="KW-0812">Transmembrane</keyword>
<feature type="transmembrane region" description="Helical" evidence="2">
    <location>
        <begin position="648"/>
        <end position="665"/>
    </location>
</feature>
<feature type="transmembrane region" description="Helical" evidence="2">
    <location>
        <begin position="167"/>
        <end position="185"/>
    </location>
</feature>
<feature type="transmembrane region" description="Helical" evidence="2">
    <location>
        <begin position="696"/>
        <end position="714"/>
    </location>
</feature>
<sequence length="979" mass="95032">MYGGRLDRHTLGMTSPVPLCPDCRTALGPGAHTACPHCRLPLTGPDAGALWQIEVALGMVEQQRAALLAQREGLLARLRALRDRPAGAAWGGAPAGAGWAAGPGGAGGPVGPGWAAGAGQQAGDGRAEVSGRSAQTVLLVLGGLLVSVAALVFTVVSWGYLGIGGRAAVLLALTALALAVPRPLLRRGLTATAEAAAGIGLGLVLLDGYAARAAGLAGLDGGDGAAYWAVVTGVVAAGALGYGRALSLRFPLVVGFLMTRIPVLLALVAAEVVAVQAYAAAMVGATAVDVLLLGVARRTARPARPAPAAVAPAEAGTPAGDGPTGGGAGLPGAAASTTTSSSNGASAGGAQASAGAAPSAAGTGLPGGAAGAWPTGAFPGGPGGAWPVAGAVGLRPVRDGRAVLWQCVAGFAALWAAAGGLLAGAGSAAAGGAGEAAWAVLPLGGLALLGLVLAGQAALPSSVRPLPAAAAGAALVVALGGVLRHLAGTDWTAVAYEAPALLLLAAVSVLRRTPVGARRAKTALGLAAAGGGAVLLTTLAAVPALLRAITEPVAHADAAWAGAPSPGWTWELGAAPLVGLALCAGAVVLAHGLRPLGTEAAASAIGVVTVALLPVAAGATYGVAVAVPLVLGVLATAALVLRGARPGVLAALCGGLAPALLWASADRSATVVVLGVCVLLAALLAWRGATVASAAGAAGVLLLGGEAAAVGTVGGLSASGVVLAVLAVAVLSAPLAAVLRTEAAPSQPGAAEPAVSGRAAGALSLAVEFAGYALAAVALPLLLSRPGVLAFALAVSGVTALGVALRADRRVPAAVAAGALLTCSSWVRLALWDVRTPEAYTLPLAVVALAIGHRRHRQDPGAASWSTYGPGLSLAFLPSVLALWSDGHWVRPLLLGVGALAVTVAGVRLRLQAPLLLGAATALLTAGHELAPTVVQALGLLPRWVPLAFAGLLLLALGARYEQRLHDARRLRESLRTLR</sequence>
<feature type="compositionally biased region" description="Low complexity" evidence="1">
    <location>
        <begin position="304"/>
        <end position="321"/>
    </location>
</feature>
<feature type="transmembrane region" description="Helical" evidence="2">
    <location>
        <begin position="403"/>
        <end position="430"/>
    </location>
</feature>
<name>A0ABP9ENF8_9ACTN</name>
<feature type="transmembrane region" description="Helical" evidence="2">
    <location>
        <begin position="890"/>
        <end position="909"/>
    </location>
</feature>